<dbReference type="AlphaFoldDB" id="A0A0C9ZDY6"/>
<reference evidence="2" key="2">
    <citation type="submission" date="2015-01" db="EMBL/GenBank/DDBJ databases">
        <title>Evolutionary Origins and Diversification of the Mycorrhizal Mutualists.</title>
        <authorList>
            <consortium name="DOE Joint Genome Institute"/>
            <consortium name="Mycorrhizal Genomics Consortium"/>
            <person name="Kohler A."/>
            <person name="Kuo A."/>
            <person name="Nagy L.G."/>
            <person name="Floudas D."/>
            <person name="Copeland A."/>
            <person name="Barry K.W."/>
            <person name="Cichocki N."/>
            <person name="Veneault-Fourrey C."/>
            <person name="LaButti K."/>
            <person name="Lindquist E.A."/>
            <person name="Lipzen A."/>
            <person name="Lundell T."/>
            <person name="Morin E."/>
            <person name="Murat C."/>
            <person name="Riley R."/>
            <person name="Ohm R."/>
            <person name="Sun H."/>
            <person name="Tunlid A."/>
            <person name="Henrissat B."/>
            <person name="Grigoriev I.V."/>
            <person name="Hibbett D.S."/>
            <person name="Martin F."/>
        </authorList>
    </citation>
    <scope>NUCLEOTIDE SEQUENCE [LARGE SCALE GENOMIC DNA]</scope>
    <source>
        <strain evidence="2">441</strain>
    </source>
</reference>
<sequence>MHKQVVLWISNGLSEDIKLTAPCIGDESWRLEFAASDQDTAAMIPLSGLFHPHSSLLFAVQRGGYPRPMELHSDLRLLSAIANPTTQTIRGDISPGSSSASLRMYPFDRRCLDPLLHPQSLSCRFFFSTCLGPSRRENMNMPSTLSRIKS</sequence>
<accession>A0A0C9ZDY6</accession>
<dbReference type="Proteomes" id="UP000054018">
    <property type="component" value="Unassembled WGS sequence"/>
</dbReference>
<dbReference type="HOGENOM" id="CLU_1741307_0_0_1"/>
<evidence type="ECO:0000313" key="1">
    <source>
        <dbReference type="EMBL" id="KIK18168.1"/>
    </source>
</evidence>
<dbReference type="EMBL" id="KN833811">
    <property type="protein sequence ID" value="KIK18168.1"/>
    <property type="molecule type" value="Genomic_DNA"/>
</dbReference>
<gene>
    <name evidence="1" type="ORF">PISMIDRAFT_196752</name>
</gene>
<organism evidence="1 2">
    <name type="scientific">Pisolithus microcarpus 441</name>
    <dbReference type="NCBI Taxonomy" id="765257"/>
    <lineage>
        <taxon>Eukaryota</taxon>
        <taxon>Fungi</taxon>
        <taxon>Dikarya</taxon>
        <taxon>Basidiomycota</taxon>
        <taxon>Agaricomycotina</taxon>
        <taxon>Agaricomycetes</taxon>
        <taxon>Agaricomycetidae</taxon>
        <taxon>Boletales</taxon>
        <taxon>Sclerodermatineae</taxon>
        <taxon>Pisolithaceae</taxon>
        <taxon>Pisolithus</taxon>
    </lineage>
</organism>
<reference evidence="1 2" key="1">
    <citation type="submission" date="2014-04" db="EMBL/GenBank/DDBJ databases">
        <authorList>
            <consortium name="DOE Joint Genome Institute"/>
            <person name="Kuo A."/>
            <person name="Kohler A."/>
            <person name="Costa M.D."/>
            <person name="Nagy L.G."/>
            <person name="Floudas D."/>
            <person name="Copeland A."/>
            <person name="Barry K.W."/>
            <person name="Cichocki N."/>
            <person name="Veneault-Fourrey C."/>
            <person name="LaButti K."/>
            <person name="Lindquist E.A."/>
            <person name="Lipzen A."/>
            <person name="Lundell T."/>
            <person name="Morin E."/>
            <person name="Murat C."/>
            <person name="Sun H."/>
            <person name="Tunlid A."/>
            <person name="Henrissat B."/>
            <person name="Grigoriev I.V."/>
            <person name="Hibbett D.S."/>
            <person name="Martin F."/>
            <person name="Nordberg H.P."/>
            <person name="Cantor M.N."/>
            <person name="Hua S.X."/>
        </authorList>
    </citation>
    <scope>NUCLEOTIDE SEQUENCE [LARGE SCALE GENOMIC DNA]</scope>
    <source>
        <strain evidence="1 2">441</strain>
    </source>
</reference>
<protein>
    <submittedName>
        <fullName evidence="1">Uncharacterized protein</fullName>
    </submittedName>
</protein>
<name>A0A0C9ZDY6_9AGAM</name>
<keyword evidence="2" id="KW-1185">Reference proteome</keyword>
<proteinExistence type="predicted"/>
<evidence type="ECO:0000313" key="2">
    <source>
        <dbReference type="Proteomes" id="UP000054018"/>
    </source>
</evidence>